<gene>
    <name evidence="1" type="ORF">FQP89_18895</name>
</gene>
<accession>A0A558J3X6</accession>
<dbReference type="AlphaFoldDB" id="A0A558J3X6"/>
<evidence type="ECO:0000313" key="2">
    <source>
        <dbReference type="Proteomes" id="UP000317288"/>
    </source>
</evidence>
<sequence>MTQDRYARWIKASHSLAKIEVFMIPLIQQLGRFDCQLIDGDTAFLQMPESLRATEQEMLNFNDRMGLSYLWVIGAYELIRTINQRLKNECFETEARQVKQQFNRLRVPLAKMEAAGRSPEDSHIAYPAFNMPHGAAWQLTQDEFITRKELSDSLLDFVEQFAAHHHSTDNA</sequence>
<evidence type="ECO:0000313" key="1">
    <source>
        <dbReference type="EMBL" id="TVU88323.1"/>
    </source>
</evidence>
<dbReference type="RefSeq" id="WP_144814157.1">
    <property type="nucleotide sequence ID" value="NZ_VNFE01000006.1"/>
</dbReference>
<comment type="caution">
    <text evidence="1">The sequence shown here is derived from an EMBL/GenBank/DDBJ whole genome shotgun (WGS) entry which is preliminary data.</text>
</comment>
<dbReference type="Proteomes" id="UP000317288">
    <property type="component" value="Unassembled WGS sequence"/>
</dbReference>
<reference evidence="1 2" key="1">
    <citation type="submission" date="2019-07" db="EMBL/GenBank/DDBJ databases">
        <title>Diversity of Bacteria from Kongsfjorden, Arctic.</title>
        <authorList>
            <person name="Yu Y."/>
        </authorList>
    </citation>
    <scope>NUCLEOTIDE SEQUENCE [LARGE SCALE GENOMIC DNA]</scope>
    <source>
        <strain evidence="1 2">SM1922</strain>
    </source>
</reference>
<proteinExistence type="predicted"/>
<organism evidence="1 2">
    <name type="scientific">Vreelandella titanicae</name>
    <dbReference type="NCBI Taxonomy" id="664683"/>
    <lineage>
        <taxon>Bacteria</taxon>
        <taxon>Pseudomonadati</taxon>
        <taxon>Pseudomonadota</taxon>
        <taxon>Gammaproteobacteria</taxon>
        <taxon>Oceanospirillales</taxon>
        <taxon>Halomonadaceae</taxon>
        <taxon>Vreelandella</taxon>
    </lineage>
</organism>
<protein>
    <submittedName>
        <fullName evidence="1">Uncharacterized protein</fullName>
    </submittedName>
</protein>
<name>A0A558J3X6_9GAMM</name>
<dbReference type="EMBL" id="VNFE01000006">
    <property type="protein sequence ID" value="TVU88323.1"/>
    <property type="molecule type" value="Genomic_DNA"/>
</dbReference>